<dbReference type="Pfam" id="PF03981">
    <property type="entry name" value="Ubiq_cyt_C_chap"/>
    <property type="match status" value="1"/>
</dbReference>
<dbReference type="InterPro" id="IPR021150">
    <property type="entry name" value="Ubiq_cyt_c_chap"/>
</dbReference>
<dbReference type="STRING" id="257708.RGI145_08755"/>
<dbReference type="KEGG" id="rgi:RGI145_08755"/>
<evidence type="ECO:0000259" key="3">
    <source>
        <dbReference type="Pfam" id="PF03981"/>
    </source>
</evidence>
<dbReference type="AlphaFoldDB" id="A0A1L7AEH4"/>
<dbReference type="PANTHER" id="PTHR12184:SF1">
    <property type="entry name" value="UBIQUINOL-CYTOCHROME-C REDUCTASE COMPLEX ASSEMBLY FACTOR 1"/>
    <property type="match status" value="1"/>
</dbReference>
<proteinExistence type="inferred from homology"/>
<sequence>MGLLGLLRRKPFERVGFELYTASVAAARAPSLFGTIGVPDTLEGRFDAIALHVALLVHRLRHDPDPRGRDLAQAVFDAMFADMDLNLREMGVGDMSIGRRVKTMWEAFHGRARAYEEAMGGAGMAESAPLAAPLEAALARNIWRGEPPEGAPALLAARAHRIAAALSAREIGDLAAGRLDLLEFQT</sequence>
<dbReference type="PANTHER" id="PTHR12184">
    <property type="entry name" value="UBIQUINOL-CYTOCHROME C REDUCTASE COMPLEX ASSEMBLY FACTOR 1 FAMILY MEMBER"/>
    <property type="match status" value="1"/>
</dbReference>
<dbReference type="InterPro" id="IPR007129">
    <property type="entry name" value="Ubiqinol_cyt_c_chaperone_CPB3"/>
</dbReference>
<gene>
    <name evidence="4" type="ORF">RGI145_08755</name>
</gene>
<evidence type="ECO:0000313" key="4">
    <source>
        <dbReference type="EMBL" id="APT57172.1"/>
    </source>
</evidence>
<organism evidence="4 5">
    <name type="scientific">Roseomonas gilardii</name>
    <dbReference type="NCBI Taxonomy" id="257708"/>
    <lineage>
        <taxon>Bacteria</taxon>
        <taxon>Pseudomonadati</taxon>
        <taxon>Pseudomonadota</taxon>
        <taxon>Alphaproteobacteria</taxon>
        <taxon>Acetobacterales</taxon>
        <taxon>Roseomonadaceae</taxon>
        <taxon>Roseomonas</taxon>
    </lineage>
</organism>
<dbReference type="RefSeq" id="WP_075798065.1">
    <property type="nucleotide sequence ID" value="NZ_CP015583.1"/>
</dbReference>
<dbReference type="eggNOG" id="COG5452">
    <property type="taxonomic scope" value="Bacteria"/>
</dbReference>
<evidence type="ECO:0000256" key="2">
    <source>
        <dbReference type="ARBA" id="ARBA00006436"/>
    </source>
</evidence>
<accession>A0A1L7AEH4</accession>
<name>A0A1L7AEH4_9PROT</name>
<dbReference type="EMBL" id="CP015583">
    <property type="protein sequence ID" value="APT57172.1"/>
    <property type="molecule type" value="Genomic_DNA"/>
</dbReference>
<feature type="domain" description="Ubiquinol-cytochrome c chaperone" evidence="3">
    <location>
        <begin position="36"/>
        <end position="178"/>
    </location>
</feature>
<reference evidence="4 5" key="1">
    <citation type="submission" date="2016-05" db="EMBL/GenBank/DDBJ databases">
        <title>Complete Genome and Methylome Analysis of Psychrotrophic Bacterial Isolates from Antarctic Lake Untersee.</title>
        <authorList>
            <person name="Fomenkov A."/>
            <person name="Akimov V.N."/>
            <person name="Vasilyeva L.V."/>
            <person name="Andersen D."/>
            <person name="Vincze T."/>
            <person name="Roberts R.J."/>
        </authorList>
    </citation>
    <scope>NUCLEOTIDE SEQUENCE [LARGE SCALE GENOMIC DNA]</scope>
    <source>
        <strain evidence="4 5">U14-5</strain>
    </source>
</reference>
<dbReference type="Proteomes" id="UP000185494">
    <property type="component" value="Chromosome 1"/>
</dbReference>
<comment type="similarity">
    <text evidence="2">Belongs to the UPF0174 family.</text>
</comment>
<protein>
    <submittedName>
        <fullName evidence="4">Ubiquinol-cytochrome C chaperone</fullName>
    </submittedName>
</protein>
<evidence type="ECO:0000313" key="5">
    <source>
        <dbReference type="Proteomes" id="UP000185494"/>
    </source>
</evidence>
<comment type="similarity">
    <text evidence="1">Belongs to the CBP3 family.</text>
</comment>
<evidence type="ECO:0000256" key="1">
    <source>
        <dbReference type="ARBA" id="ARBA00006407"/>
    </source>
</evidence>